<dbReference type="Proteomes" id="UP001500767">
    <property type="component" value="Unassembled WGS sequence"/>
</dbReference>
<gene>
    <name evidence="1" type="ORF">GCM10022197_15220</name>
</gene>
<sequence length="116" mass="12663">MAPLAGEPGRVVEAQFLDLPNATGSYLPQRGGKARSHRLPRARTLPETAKNIHKVGDIVRPRRFVRLSLLLEASLRCGANTAALSYRGLSLSPWCHPSVSPRRATRENAPPVYAAK</sequence>
<evidence type="ECO:0000313" key="1">
    <source>
        <dbReference type="EMBL" id="GAA3560679.1"/>
    </source>
</evidence>
<reference evidence="2" key="1">
    <citation type="journal article" date="2019" name="Int. J. Syst. Evol. Microbiol.">
        <title>The Global Catalogue of Microorganisms (GCM) 10K type strain sequencing project: providing services to taxonomists for standard genome sequencing and annotation.</title>
        <authorList>
            <consortium name="The Broad Institute Genomics Platform"/>
            <consortium name="The Broad Institute Genome Sequencing Center for Infectious Disease"/>
            <person name="Wu L."/>
            <person name="Ma J."/>
        </authorList>
    </citation>
    <scope>NUCLEOTIDE SEQUENCE [LARGE SCALE GENOMIC DNA]</scope>
    <source>
        <strain evidence="2">JCM 16540</strain>
    </source>
</reference>
<protein>
    <submittedName>
        <fullName evidence="1">Uncharacterized protein</fullName>
    </submittedName>
</protein>
<keyword evidence="2" id="KW-1185">Reference proteome</keyword>
<dbReference type="EMBL" id="BAAAYR010000001">
    <property type="protein sequence ID" value="GAA3560679.1"/>
    <property type="molecule type" value="Genomic_DNA"/>
</dbReference>
<organism evidence="1 2">
    <name type="scientific">Microlunatus spumicola</name>
    <dbReference type="NCBI Taxonomy" id="81499"/>
    <lineage>
        <taxon>Bacteria</taxon>
        <taxon>Bacillati</taxon>
        <taxon>Actinomycetota</taxon>
        <taxon>Actinomycetes</taxon>
        <taxon>Propionibacteriales</taxon>
        <taxon>Propionibacteriaceae</taxon>
        <taxon>Microlunatus</taxon>
    </lineage>
</organism>
<comment type="caution">
    <text evidence="1">The sequence shown here is derived from an EMBL/GenBank/DDBJ whole genome shotgun (WGS) entry which is preliminary data.</text>
</comment>
<evidence type="ECO:0000313" key="2">
    <source>
        <dbReference type="Proteomes" id="UP001500767"/>
    </source>
</evidence>
<proteinExistence type="predicted"/>
<accession>A0ABP6X2Z4</accession>
<name>A0ABP6X2Z4_9ACTN</name>